<dbReference type="Pfam" id="PF00969">
    <property type="entry name" value="MHC_II_beta"/>
    <property type="match status" value="1"/>
</dbReference>
<dbReference type="FunFam" id="3.10.320.10:FF:000001">
    <property type="entry name" value="HLA class II histocompatibility antigen, DRB1-1 beta chain"/>
    <property type="match status" value="1"/>
</dbReference>
<dbReference type="OrthoDB" id="10043043at2759"/>
<sequence>MVAHFLHQEKHECHFFNGTQRVRFLLRDIYDREEFAHFDSDLGKYVPVTELGQLWSDIFNSQKDYLQYQRTAVDRFCRHNYEVAKTGRMVGLENQAHRHHLPHQDGPRFPQHRPPLHRDGLLPPGDRRPVAEERAAGEGGRRLRGGAPERRLD</sequence>
<evidence type="ECO:0000256" key="8">
    <source>
        <dbReference type="ARBA" id="ARBA00023180"/>
    </source>
</evidence>
<dbReference type="AlphaFoldDB" id="A0A9F3QUG1"/>
<dbReference type="PANTHER" id="PTHR19944">
    <property type="entry name" value="MHC CLASS II-RELATED"/>
    <property type="match status" value="1"/>
</dbReference>
<dbReference type="InterPro" id="IPR011162">
    <property type="entry name" value="MHC_I/II-like_Ag-recog"/>
</dbReference>
<evidence type="ECO:0000313" key="13">
    <source>
        <dbReference type="RefSeq" id="XP_015746902.2"/>
    </source>
</evidence>
<feature type="region of interest" description="Disordered" evidence="10">
    <location>
        <begin position="99"/>
        <end position="153"/>
    </location>
</feature>
<protein>
    <submittedName>
        <fullName evidence="13">HLA class II histocompatibility antigen, DR beta 5 chain-like</fullName>
    </submittedName>
</protein>
<evidence type="ECO:0000256" key="2">
    <source>
        <dbReference type="ARBA" id="ARBA00022692"/>
    </source>
</evidence>
<dbReference type="GeneID" id="103049316"/>
<dbReference type="SUPFAM" id="SSF54452">
    <property type="entry name" value="MHC antigen-recognition domain"/>
    <property type="match status" value="1"/>
</dbReference>
<reference evidence="13" key="1">
    <citation type="submission" date="2025-08" db="UniProtKB">
        <authorList>
            <consortium name="RefSeq"/>
        </authorList>
    </citation>
    <scope>IDENTIFICATION</scope>
    <source>
        <tissue evidence="13">Liver</tissue>
    </source>
</reference>
<gene>
    <name evidence="13" type="primary">LOC103049316</name>
</gene>
<dbReference type="Proteomes" id="UP000695026">
    <property type="component" value="Unplaced"/>
</dbReference>
<dbReference type="KEGG" id="pbi:103049316"/>
<dbReference type="SMART" id="SM00921">
    <property type="entry name" value="MHC_II_beta"/>
    <property type="match status" value="1"/>
</dbReference>
<keyword evidence="4" id="KW-1133">Transmembrane helix</keyword>
<evidence type="ECO:0000256" key="7">
    <source>
        <dbReference type="ARBA" id="ARBA00023157"/>
    </source>
</evidence>
<dbReference type="GO" id="GO:0042613">
    <property type="term" value="C:MHC class II protein complex"/>
    <property type="evidence" value="ECO:0007669"/>
    <property type="project" value="UniProtKB-KW"/>
</dbReference>
<accession>A0A9F3QUG1</accession>
<evidence type="ECO:0000256" key="3">
    <source>
        <dbReference type="ARBA" id="ARBA00022859"/>
    </source>
</evidence>
<feature type="compositionally biased region" description="Basic and acidic residues" evidence="10">
    <location>
        <begin position="116"/>
        <end position="153"/>
    </location>
</feature>
<evidence type="ECO:0000256" key="1">
    <source>
        <dbReference type="ARBA" id="ARBA00004479"/>
    </source>
</evidence>
<keyword evidence="6" id="KW-0472">Membrane</keyword>
<evidence type="ECO:0000256" key="10">
    <source>
        <dbReference type="SAM" id="MobiDB-lite"/>
    </source>
</evidence>
<dbReference type="Gene3D" id="3.10.320.10">
    <property type="entry name" value="Class II Histocompatibility Antigen, M Beta Chain, Chain B, domain 1"/>
    <property type="match status" value="1"/>
</dbReference>
<proteinExistence type="predicted"/>
<dbReference type="GO" id="GO:0002504">
    <property type="term" value="P:antigen processing and presentation of peptide or polysaccharide antigen via MHC class II"/>
    <property type="evidence" value="ECO:0007669"/>
    <property type="project" value="UniProtKB-KW"/>
</dbReference>
<evidence type="ECO:0000256" key="4">
    <source>
        <dbReference type="ARBA" id="ARBA00022989"/>
    </source>
</evidence>
<keyword evidence="5" id="KW-1064">Adaptive immunity</keyword>
<evidence type="ECO:0000256" key="9">
    <source>
        <dbReference type="ARBA" id="ARBA00023182"/>
    </source>
</evidence>
<keyword evidence="3" id="KW-0391">Immunity</keyword>
<dbReference type="InterPro" id="IPR014745">
    <property type="entry name" value="MHC_II_a/b_N"/>
</dbReference>
<dbReference type="GO" id="GO:0002250">
    <property type="term" value="P:adaptive immune response"/>
    <property type="evidence" value="ECO:0007669"/>
    <property type="project" value="UniProtKB-KW"/>
</dbReference>
<comment type="subcellular location">
    <subcellularLocation>
        <location evidence="1">Membrane</location>
        <topology evidence="1">Single-pass type I membrane protein</topology>
    </subcellularLocation>
</comment>
<feature type="domain" description="MHC class II beta chain N-terminal" evidence="11">
    <location>
        <begin position="11"/>
        <end position="85"/>
    </location>
</feature>
<feature type="non-terminal residue" evidence="13">
    <location>
        <position position="153"/>
    </location>
</feature>
<evidence type="ECO:0000313" key="12">
    <source>
        <dbReference type="Proteomes" id="UP000695026"/>
    </source>
</evidence>
<evidence type="ECO:0000256" key="5">
    <source>
        <dbReference type="ARBA" id="ARBA00023130"/>
    </source>
</evidence>
<evidence type="ECO:0000259" key="11">
    <source>
        <dbReference type="SMART" id="SM00921"/>
    </source>
</evidence>
<keyword evidence="12" id="KW-1185">Reference proteome</keyword>
<dbReference type="OMA" id="LERTVTX"/>
<keyword evidence="8" id="KW-0325">Glycoprotein</keyword>
<keyword evidence="9" id="KW-0491">MHC II</keyword>
<keyword evidence="2" id="KW-0812">Transmembrane</keyword>
<dbReference type="RefSeq" id="XP_015746902.2">
    <property type="nucleotide sequence ID" value="XM_015891416.2"/>
</dbReference>
<name>A0A9F3QUG1_PYTBI</name>
<evidence type="ECO:0000256" key="6">
    <source>
        <dbReference type="ARBA" id="ARBA00023136"/>
    </source>
</evidence>
<keyword evidence="7" id="KW-1015">Disulfide bond</keyword>
<dbReference type="InterPro" id="IPR000353">
    <property type="entry name" value="MHC_II_b_N"/>
</dbReference>
<organism evidence="12 13">
    <name type="scientific">Python bivittatus</name>
    <name type="common">Burmese python</name>
    <name type="synonym">Python molurus bivittatus</name>
    <dbReference type="NCBI Taxonomy" id="176946"/>
    <lineage>
        <taxon>Eukaryota</taxon>
        <taxon>Metazoa</taxon>
        <taxon>Chordata</taxon>
        <taxon>Craniata</taxon>
        <taxon>Vertebrata</taxon>
        <taxon>Euteleostomi</taxon>
        <taxon>Lepidosauria</taxon>
        <taxon>Squamata</taxon>
        <taxon>Bifurcata</taxon>
        <taxon>Unidentata</taxon>
        <taxon>Episquamata</taxon>
        <taxon>Toxicofera</taxon>
        <taxon>Serpentes</taxon>
        <taxon>Henophidia</taxon>
        <taxon>Pythonidae</taxon>
        <taxon>Python</taxon>
    </lineage>
</organism>
<dbReference type="PANTHER" id="PTHR19944:SF99">
    <property type="entry name" value="HLA CLASS II HISTOCOMPATIBILITY ANTIGEN, DRB1 BETA CHAIN"/>
    <property type="match status" value="1"/>
</dbReference>
<dbReference type="InterPro" id="IPR050160">
    <property type="entry name" value="MHC/Immunoglobulin"/>
</dbReference>